<dbReference type="AlphaFoldDB" id="F0Y4D5"/>
<name>F0Y4D5_AURAN</name>
<feature type="non-terminal residue" evidence="5">
    <location>
        <position position="122"/>
    </location>
</feature>
<feature type="domain" description="HTH myb-type" evidence="4">
    <location>
        <begin position="70"/>
        <end position="120"/>
    </location>
</feature>
<feature type="domain" description="Myb-like" evidence="3">
    <location>
        <begin position="15"/>
        <end position="65"/>
    </location>
</feature>
<dbReference type="eggNOG" id="KOG0048">
    <property type="taxonomic scope" value="Eukaryota"/>
</dbReference>
<dbReference type="InterPro" id="IPR017930">
    <property type="entry name" value="Myb_dom"/>
</dbReference>
<dbReference type="EMBL" id="GL833124">
    <property type="protein sequence ID" value="EGB10413.1"/>
    <property type="molecule type" value="Genomic_DNA"/>
</dbReference>
<dbReference type="Pfam" id="PF13921">
    <property type="entry name" value="Myb_DNA-bind_6"/>
    <property type="match status" value="1"/>
</dbReference>
<feature type="domain" description="Myb-like" evidence="3">
    <location>
        <begin position="66"/>
        <end position="116"/>
    </location>
</feature>
<organism evidence="6">
    <name type="scientific">Aureococcus anophagefferens</name>
    <name type="common">Harmful bloom alga</name>
    <dbReference type="NCBI Taxonomy" id="44056"/>
    <lineage>
        <taxon>Eukaryota</taxon>
        <taxon>Sar</taxon>
        <taxon>Stramenopiles</taxon>
        <taxon>Ochrophyta</taxon>
        <taxon>Pelagophyceae</taxon>
        <taxon>Pelagomonadales</taxon>
        <taxon>Pelagomonadaceae</taxon>
        <taxon>Aureococcus</taxon>
    </lineage>
</organism>
<dbReference type="RefSeq" id="XP_009035212.1">
    <property type="nucleotide sequence ID" value="XM_009036964.1"/>
</dbReference>
<dbReference type="PANTHER" id="PTHR45614">
    <property type="entry name" value="MYB PROTEIN-RELATED"/>
    <property type="match status" value="1"/>
</dbReference>
<evidence type="ECO:0000313" key="5">
    <source>
        <dbReference type="EMBL" id="EGB10413.1"/>
    </source>
</evidence>
<dbReference type="PROSITE" id="PS51294">
    <property type="entry name" value="HTH_MYB"/>
    <property type="match status" value="2"/>
</dbReference>
<keyword evidence="2" id="KW-0238">DNA-binding</keyword>
<keyword evidence="1" id="KW-0677">Repeat</keyword>
<dbReference type="KEGG" id="aaf:AURANDRAFT_23692"/>
<feature type="domain" description="HTH myb-type" evidence="4">
    <location>
        <begin position="15"/>
        <end position="69"/>
    </location>
</feature>
<dbReference type="PANTHER" id="PTHR45614:SF241">
    <property type="entry name" value="MYB-LIKE DNA-BINDING PROTEIN"/>
    <property type="match status" value="1"/>
</dbReference>
<dbReference type="FunFam" id="1.10.10.60:FF:000010">
    <property type="entry name" value="Transcriptional activator Myb isoform A"/>
    <property type="match status" value="1"/>
</dbReference>
<feature type="non-terminal residue" evidence="5">
    <location>
        <position position="1"/>
    </location>
</feature>
<dbReference type="GO" id="GO:0000978">
    <property type="term" value="F:RNA polymerase II cis-regulatory region sequence-specific DNA binding"/>
    <property type="evidence" value="ECO:0007669"/>
    <property type="project" value="TreeGrafter"/>
</dbReference>
<keyword evidence="6" id="KW-1185">Reference proteome</keyword>
<sequence length="122" mass="14271">RTSADCRRRWETVLSKGLVKGAFTEEEDKIIIECMREGGLRWMQIAERIPGRIGKQCRERWTNHLDPNLKKGGWTREEDAILVEAQQRFGNAWTKIAELLPGRAESAVKNRWNSAFYRRNNL</sequence>
<reference evidence="5 6" key="1">
    <citation type="journal article" date="2011" name="Proc. Natl. Acad. Sci. U.S.A.">
        <title>Niche of harmful alga Aureococcus anophagefferens revealed through ecogenomics.</title>
        <authorList>
            <person name="Gobler C.J."/>
            <person name="Berry D.L."/>
            <person name="Dyhrman S.T."/>
            <person name="Wilhelm S.W."/>
            <person name="Salamov A."/>
            <person name="Lobanov A.V."/>
            <person name="Zhang Y."/>
            <person name="Collier J.L."/>
            <person name="Wurch L.L."/>
            <person name="Kustka A.B."/>
            <person name="Dill B.D."/>
            <person name="Shah M."/>
            <person name="VerBerkmoes N.C."/>
            <person name="Kuo A."/>
            <person name="Terry A."/>
            <person name="Pangilinan J."/>
            <person name="Lindquist E.A."/>
            <person name="Lucas S."/>
            <person name="Paulsen I.T."/>
            <person name="Hattenrath-Lehmann T.K."/>
            <person name="Talmage S.C."/>
            <person name="Walker E.A."/>
            <person name="Koch F."/>
            <person name="Burson A.M."/>
            <person name="Marcoval M.A."/>
            <person name="Tang Y.Z."/>
            <person name="Lecleir G.R."/>
            <person name="Coyne K.J."/>
            <person name="Berg G.M."/>
            <person name="Bertrand E.M."/>
            <person name="Saito M.A."/>
            <person name="Gladyshev V.N."/>
            <person name="Grigoriev I.V."/>
        </authorList>
    </citation>
    <scope>NUCLEOTIDE SEQUENCE [LARGE SCALE GENOMIC DNA]</scope>
    <source>
        <strain evidence="6">CCMP 1984</strain>
    </source>
</reference>
<dbReference type="GO" id="GO:0000981">
    <property type="term" value="F:DNA-binding transcription factor activity, RNA polymerase II-specific"/>
    <property type="evidence" value="ECO:0007669"/>
    <property type="project" value="TreeGrafter"/>
</dbReference>
<protein>
    <submittedName>
        <fullName evidence="5">Uncharacterized protein</fullName>
    </submittedName>
</protein>
<accession>F0Y4D5</accession>
<dbReference type="GO" id="GO:0005634">
    <property type="term" value="C:nucleus"/>
    <property type="evidence" value="ECO:0007669"/>
    <property type="project" value="TreeGrafter"/>
</dbReference>
<dbReference type="Gene3D" id="1.10.10.60">
    <property type="entry name" value="Homeodomain-like"/>
    <property type="match status" value="2"/>
</dbReference>
<dbReference type="InterPro" id="IPR009057">
    <property type="entry name" value="Homeodomain-like_sf"/>
</dbReference>
<evidence type="ECO:0000259" key="4">
    <source>
        <dbReference type="PROSITE" id="PS51294"/>
    </source>
</evidence>
<gene>
    <name evidence="5" type="ORF">AURANDRAFT_23692</name>
</gene>
<dbReference type="SUPFAM" id="SSF46689">
    <property type="entry name" value="Homeodomain-like"/>
    <property type="match status" value="2"/>
</dbReference>
<dbReference type="InParanoid" id="F0Y4D5"/>
<evidence type="ECO:0000259" key="3">
    <source>
        <dbReference type="PROSITE" id="PS50090"/>
    </source>
</evidence>
<dbReference type="Proteomes" id="UP000002729">
    <property type="component" value="Unassembled WGS sequence"/>
</dbReference>
<evidence type="ECO:0000313" key="6">
    <source>
        <dbReference type="Proteomes" id="UP000002729"/>
    </source>
</evidence>
<dbReference type="OMA" id="WNDTEDH"/>
<dbReference type="InterPro" id="IPR001005">
    <property type="entry name" value="SANT/Myb"/>
</dbReference>
<dbReference type="CDD" id="cd00167">
    <property type="entry name" value="SANT"/>
    <property type="match status" value="2"/>
</dbReference>
<evidence type="ECO:0000256" key="1">
    <source>
        <dbReference type="ARBA" id="ARBA00022737"/>
    </source>
</evidence>
<dbReference type="InterPro" id="IPR050560">
    <property type="entry name" value="MYB_TF"/>
</dbReference>
<dbReference type="GeneID" id="20219796"/>
<dbReference type="SMART" id="SM00717">
    <property type="entry name" value="SANT"/>
    <property type="match status" value="2"/>
</dbReference>
<proteinExistence type="predicted"/>
<dbReference type="PROSITE" id="PS50090">
    <property type="entry name" value="MYB_LIKE"/>
    <property type="match status" value="2"/>
</dbReference>
<evidence type="ECO:0000256" key="2">
    <source>
        <dbReference type="ARBA" id="ARBA00023125"/>
    </source>
</evidence>
<dbReference type="OrthoDB" id="2143914at2759"/>